<keyword evidence="3" id="KW-1185">Reference proteome</keyword>
<evidence type="ECO:0000256" key="1">
    <source>
        <dbReference type="SAM" id="Coils"/>
    </source>
</evidence>
<proteinExistence type="predicted"/>
<dbReference type="Proteomes" id="UP001348492">
    <property type="component" value="Chromosome"/>
</dbReference>
<accession>A0ABZ2ETD8</accession>
<dbReference type="RefSeq" id="WP_018590276.1">
    <property type="nucleotide sequence ID" value="NZ_CP117523.1"/>
</dbReference>
<name>A0ABZ2ETD8_9FIRM</name>
<evidence type="ECO:0000313" key="3">
    <source>
        <dbReference type="Proteomes" id="UP001348492"/>
    </source>
</evidence>
<feature type="coiled-coil region" evidence="1">
    <location>
        <begin position="94"/>
        <end position="121"/>
    </location>
</feature>
<evidence type="ECO:0000313" key="2">
    <source>
        <dbReference type="EMBL" id="WWD83170.1"/>
    </source>
</evidence>
<organism evidence="2 3">
    <name type="scientific">Terrisporobacter glycolicus ATCC 14880 = DSM 1288</name>
    <dbReference type="NCBI Taxonomy" id="1121315"/>
    <lineage>
        <taxon>Bacteria</taxon>
        <taxon>Bacillati</taxon>
        <taxon>Bacillota</taxon>
        <taxon>Clostridia</taxon>
        <taxon>Peptostreptococcales</taxon>
        <taxon>Peptostreptococcaceae</taxon>
        <taxon>Terrisporobacter</taxon>
    </lineage>
</organism>
<gene>
    <name evidence="2" type="ORF">TEGL_15760</name>
</gene>
<protein>
    <submittedName>
        <fullName evidence="2">Uncharacterized protein</fullName>
    </submittedName>
</protein>
<sequence>MYHYYYDNINEHDFYEVPFEAERNETNVKPRSIEIWHPSKNIDKSVLDDCVKTFLKKLMHINVDTVGYKYEISYESAIKEYIVNIESMDQCDGISFLDDLIKDLEKELKVLKEKILEILNIKKLHPYK</sequence>
<reference evidence="2 3" key="1">
    <citation type="journal article" date="2023" name="PLoS ONE">
        <title>Genome-based metabolic and phylogenomic analysis of three Terrisporobacter species.</title>
        <authorList>
            <person name="Boer T."/>
            <person name="Bengelsdorf F.R."/>
            <person name="Bomeke M."/>
            <person name="Daniel R."/>
            <person name="Poehlein A."/>
        </authorList>
    </citation>
    <scope>NUCLEOTIDE SEQUENCE [LARGE SCALE GENOMIC DNA]</scope>
    <source>
        <strain evidence="2 3">DSM 1288</strain>
    </source>
</reference>
<dbReference type="EMBL" id="CP117523">
    <property type="protein sequence ID" value="WWD83170.1"/>
    <property type="molecule type" value="Genomic_DNA"/>
</dbReference>
<keyword evidence="1" id="KW-0175">Coiled coil</keyword>